<comment type="caution">
    <text evidence="1">The sequence shown here is derived from an EMBL/GenBank/DDBJ whole genome shotgun (WGS) entry which is preliminary data.</text>
</comment>
<dbReference type="Pfam" id="PF26622">
    <property type="entry name" value="DUF8199"/>
    <property type="match status" value="1"/>
</dbReference>
<dbReference type="Proteomes" id="UP000557307">
    <property type="component" value="Unassembled WGS sequence"/>
</dbReference>
<dbReference type="InterPro" id="IPR058512">
    <property type="entry name" value="DUF8199"/>
</dbReference>
<organism evidence="1 2">
    <name type="scientific">Rhabdobacter roseus</name>
    <dbReference type="NCBI Taxonomy" id="1655419"/>
    <lineage>
        <taxon>Bacteria</taxon>
        <taxon>Pseudomonadati</taxon>
        <taxon>Bacteroidota</taxon>
        <taxon>Cytophagia</taxon>
        <taxon>Cytophagales</taxon>
        <taxon>Cytophagaceae</taxon>
        <taxon>Rhabdobacter</taxon>
    </lineage>
</organism>
<proteinExistence type="predicted"/>
<evidence type="ECO:0000313" key="2">
    <source>
        <dbReference type="Proteomes" id="UP000557307"/>
    </source>
</evidence>
<evidence type="ECO:0000313" key="1">
    <source>
        <dbReference type="EMBL" id="MBB5285720.1"/>
    </source>
</evidence>
<accession>A0A840U0Q3</accession>
<reference evidence="1 2" key="1">
    <citation type="submission" date="2020-08" db="EMBL/GenBank/DDBJ databases">
        <title>Genomic Encyclopedia of Type Strains, Phase IV (KMG-IV): sequencing the most valuable type-strain genomes for metagenomic binning, comparative biology and taxonomic classification.</title>
        <authorList>
            <person name="Goeker M."/>
        </authorList>
    </citation>
    <scope>NUCLEOTIDE SEQUENCE [LARGE SCALE GENOMIC DNA]</scope>
    <source>
        <strain evidence="1 2">DSM 105074</strain>
    </source>
</reference>
<sequence>MKTAIYRCLTVLMTCVVLLTSTGVGLVEHHCMMRGKSTQFVTIGKGDSCKHCVSKSQVAASASQQPTLQKAACCKDDQSYQKVDVVSSFSQLLAKLLKAFAEAVFAAVKAVVLTLVGWLLPASGSSSVAVSFSSLLHGRSMLSFVQSFLI</sequence>
<gene>
    <name evidence="1" type="ORF">HNQ92_003880</name>
</gene>
<name>A0A840U0Q3_9BACT</name>
<dbReference type="EMBL" id="JACHGF010000006">
    <property type="protein sequence ID" value="MBB5285720.1"/>
    <property type="molecule type" value="Genomic_DNA"/>
</dbReference>
<protein>
    <submittedName>
        <fullName evidence="1">Uncharacterized protein</fullName>
    </submittedName>
</protein>
<dbReference type="AlphaFoldDB" id="A0A840U0Q3"/>
<dbReference type="RefSeq" id="WP_184176147.1">
    <property type="nucleotide sequence ID" value="NZ_JACHGF010000006.1"/>
</dbReference>
<keyword evidence="2" id="KW-1185">Reference proteome</keyword>